<feature type="domain" description="Mediator complex subunit Med13 C-terminal" evidence="13">
    <location>
        <begin position="1190"/>
        <end position="1513"/>
    </location>
</feature>
<gene>
    <name evidence="16" type="ORF">AJ79_02688</name>
</gene>
<feature type="compositionally biased region" description="Pro residues" evidence="12">
    <location>
        <begin position="1392"/>
        <end position="1403"/>
    </location>
</feature>
<feature type="region of interest" description="Disordered" evidence="12">
    <location>
        <begin position="584"/>
        <end position="630"/>
    </location>
</feature>
<evidence type="ECO:0000256" key="10">
    <source>
        <dbReference type="ARBA" id="ARBA00032008"/>
    </source>
</evidence>
<dbReference type="GO" id="GO:0016592">
    <property type="term" value="C:mediator complex"/>
    <property type="evidence" value="ECO:0007669"/>
    <property type="project" value="InterPro"/>
</dbReference>
<comment type="similarity">
    <text evidence="2 11">Belongs to the Mediator complex subunit 13 family.</text>
</comment>
<dbReference type="InterPro" id="IPR051139">
    <property type="entry name" value="Mediator_complx_sub13"/>
</dbReference>
<dbReference type="OrthoDB" id="103819at2759"/>
<evidence type="ECO:0000256" key="8">
    <source>
        <dbReference type="ARBA" id="ARBA00023242"/>
    </source>
</evidence>
<dbReference type="GO" id="GO:0003713">
    <property type="term" value="F:transcription coactivator activity"/>
    <property type="evidence" value="ECO:0007669"/>
    <property type="project" value="TreeGrafter"/>
</dbReference>
<organism evidence="16 17">
    <name type="scientific">Helicocarpus griseus UAMH5409</name>
    <dbReference type="NCBI Taxonomy" id="1447875"/>
    <lineage>
        <taxon>Eukaryota</taxon>
        <taxon>Fungi</taxon>
        <taxon>Dikarya</taxon>
        <taxon>Ascomycota</taxon>
        <taxon>Pezizomycotina</taxon>
        <taxon>Eurotiomycetes</taxon>
        <taxon>Eurotiomycetidae</taxon>
        <taxon>Onygenales</taxon>
        <taxon>Ajellomycetaceae</taxon>
        <taxon>Helicocarpus</taxon>
    </lineage>
</organism>
<evidence type="ECO:0000256" key="9">
    <source>
        <dbReference type="ARBA" id="ARBA00025661"/>
    </source>
</evidence>
<evidence type="ECO:0000256" key="1">
    <source>
        <dbReference type="ARBA" id="ARBA00004123"/>
    </source>
</evidence>
<dbReference type="Pfam" id="PF11597">
    <property type="entry name" value="Med13_N"/>
    <property type="match status" value="1"/>
</dbReference>
<sequence>MDFPAGALTNFYAIDGFFHIFWRIYSRAAPESPASQLNSPGKPALRDTDELRNSLLVLRNIGCLVSPVANGADLWIFSTDPNFDALGPVSSNKGGEKEVIVVGNATLQSSVSGVNTAAEIKQRLLSDPGSSILNSTAPQNSLAPNSGAHTRFQDVATYSSLFEAFISAAARALILEFTQQQKVIPLGTRTLYSVLDDNGYQNGSLDPPRSRKLTSFLSTLEMAMTSKGELVVSLSTLSQPGLEQLYAGVGSDISDTYFNNDLWLAPSGILCRLIAIDRGRSHKSDIVSPGQVGILPTEFEIPPISNITRLEWKITVTEWLRKLGLNINDPEKELWVEVEVHASERPFHGAYSGSYGDQKASSPSIQILWPAKLCFVRSHSDGTMSVNPTEFFSSKAESPLQFVDRWLSEPFPKAQPFDKHKTSGDASELKKQQTKLSEPSPLKIDSSNMPESLARTVTMPDAQLASTVYPTPPGGLLAPSLGVGGVPEGHGTSTLDALSYPPTQNETIYNEPSGSTTLFRPNSDVLPAGLDAASSDLGVGSGLYDTVADEDFFGDMDGTNFDTKDITEADFNFFDEPEFAGLAGDFGTQNGPPEQHQEPTEPTPTIPATSHTMSKTEQGPSSNVHTTGNGFKSAKNLMVNPSTTSATQGLVSTETPGLDRAAPIDRPEEPPISPPLSPVQIKKILSPSVSAVPISQFFKPDVDRSSRSQNQYSAVTFQPKVWSSDKKYKMDGRFWFTPEREHIAPKLGTYPSDIPMIGFPDRGRKPRPKPVSTQTSPSALASDNFPESELRSPSTSSSTSADDGSITDIGSESSSPPVTCARPKRKRNYGDGDDSASSSLERHPLVSDVSNGDLNEHQLALLGIFVSDAVDWPLTGYFSKKQNDIFPAFSRREDMPQVVQLVVDQITQTSLHHTRDDLHRLEGADWDGMLSRSLFSDNDCLGHMSKLDLRTYATLEDVPNPRKDTPQVKPNAPGSICKIFSPHVKVHRGDRYLEVLPTAIGFWETFGLEPVQKEKNIIPFCIYPPNIAEAADAFMERMGLVYSVGNFGSHSRPSRSNGLVPWTLNAASDQDYTSLMHALNVTCEDLGSALSNLPASNENVVVYIVNPFVYDASLVDICSAFLRLFHKYVGDVDRQHTRNLNELVLQIVPLDFVASADSLVVPTQFDFLRLALEVYSRCPPKDRSSDWLGCAPPLVLADPVPKVVPFRLASESVAPLEEGKCLHVAYSQSVDQRWVTAAWTDNSGRYQTTLSYCLRERDSPVSRTISEIRAQIWETTQDIMDMSSSHWKLMIVKNEPVGAEEIEMWKSHLDHYNRNKAIKVELVILSVNIKPGLSLKLPSPPLQLSSLSQQQAHTAASMTTPGSTPRPVPSPDPSGPVGTPTAPSFTDHHPQSQPPQQHPPQPPVDSDQDTFLIDKSDETWGVTLSHRLNNSYSLTKYQPALASGYLFRRSGTSDTEGQAALSVNIIFTNSRRPIDHLLKDILRMYRELATLARARGIVHAQGNFSLPWHIMTAAKGQEVLSYTL</sequence>
<evidence type="ECO:0000256" key="4">
    <source>
        <dbReference type="ARBA" id="ARBA00022491"/>
    </source>
</evidence>
<evidence type="ECO:0000256" key="6">
    <source>
        <dbReference type="ARBA" id="ARBA00023159"/>
    </source>
</evidence>
<proteinExistence type="inferred from homology"/>
<feature type="compositionally biased region" description="Polar residues" evidence="12">
    <location>
        <begin position="608"/>
        <end position="630"/>
    </location>
</feature>
<dbReference type="InterPro" id="IPR021643">
    <property type="entry name" value="Mediator_Med13_N"/>
</dbReference>
<dbReference type="EMBL" id="PDNB01000029">
    <property type="protein sequence ID" value="PGH15008.1"/>
    <property type="molecule type" value="Genomic_DNA"/>
</dbReference>
<dbReference type="PANTHER" id="PTHR48249:SF3">
    <property type="entry name" value="MEDIATOR OF RNA POLYMERASE II TRANSCRIPTION SUBUNIT 13"/>
    <property type="match status" value="1"/>
</dbReference>
<evidence type="ECO:0000259" key="14">
    <source>
        <dbReference type="Pfam" id="PF11597"/>
    </source>
</evidence>
<feature type="region of interest" description="Disordered" evidence="12">
    <location>
        <begin position="745"/>
        <end position="849"/>
    </location>
</feature>
<comment type="function">
    <text evidence="9 11">Component of the SRB8-11 complex. The SRB8-11 complex is a regulatory module of the Mediator complex which is itself involved in regulation of basal and activated RNA polymerase II-dependent transcription. The SRB8-11 complex may be involved in the transcriptional repression of a subset of genes regulated by Mediator. It may inhibit the association of the Mediator complex with RNA polymerase II to form the holoenzyme complex.</text>
</comment>
<keyword evidence="8 11" id="KW-0539">Nucleus</keyword>
<dbReference type="Pfam" id="PF06333">
    <property type="entry name" value="Med13_C"/>
    <property type="match status" value="1"/>
</dbReference>
<keyword evidence="17" id="KW-1185">Reference proteome</keyword>
<feature type="region of interest" description="Disordered" evidence="12">
    <location>
        <begin position="1344"/>
        <end position="1409"/>
    </location>
</feature>
<accession>A0A2B7Y2H2</accession>
<dbReference type="Pfam" id="PF18296">
    <property type="entry name" value="MID_MedPIWI"/>
    <property type="match status" value="1"/>
</dbReference>
<dbReference type="Proteomes" id="UP000223968">
    <property type="component" value="Unassembled WGS sequence"/>
</dbReference>
<keyword evidence="4 11" id="KW-0678">Repressor</keyword>
<evidence type="ECO:0000256" key="7">
    <source>
        <dbReference type="ARBA" id="ARBA00023163"/>
    </source>
</evidence>
<evidence type="ECO:0000256" key="12">
    <source>
        <dbReference type="SAM" id="MobiDB-lite"/>
    </source>
</evidence>
<feature type="domain" description="Mediator complex subunit Med13 N-terminal" evidence="14">
    <location>
        <begin position="1"/>
        <end position="378"/>
    </location>
</feature>
<evidence type="ECO:0000259" key="15">
    <source>
        <dbReference type="Pfam" id="PF18296"/>
    </source>
</evidence>
<dbReference type="InterPro" id="IPR041285">
    <property type="entry name" value="MID_MedPIWI"/>
</dbReference>
<feature type="compositionally biased region" description="Pro residues" evidence="12">
    <location>
        <begin position="1364"/>
        <end position="1374"/>
    </location>
</feature>
<keyword evidence="7 11" id="KW-0804">Transcription</keyword>
<protein>
    <recommendedName>
        <fullName evidence="3 11">Mediator of RNA polymerase II transcription subunit 13</fullName>
    </recommendedName>
    <alternativeName>
        <fullName evidence="10 11">Mediator complex subunit 13</fullName>
    </alternativeName>
</protein>
<evidence type="ECO:0000256" key="2">
    <source>
        <dbReference type="ARBA" id="ARBA00009354"/>
    </source>
</evidence>
<feature type="compositionally biased region" description="Low complexity" evidence="12">
    <location>
        <begin position="791"/>
        <end position="808"/>
    </location>
</feature>
<reference evidence="16 17" key="1">
    <citation type="submission" date="2017-10" db="EMBL/GenBank/DDBJ databases">
        <title>Comparative genomics in systemic dimorphic fungi from Ajellomycetaceae.</title>
        <authorList>
            <person name="Munoz J.F."/>
            <person name="Mcewen J.G."/>
            <person name="Clay O.K."/>
            <person name="Cuomo C.A."/>
        </authorList>
    </citation>
    <scope>NUCLEOTIDE SEQUENCE [LARGE SCALE GENOMIC DNA]</scope>
    <source>
        <strain evidence="16 17">UAMH5409</strain>
    </source>
</reference>
<evidence type="ECO:0000313" key="16">
    <source>
        <dbReference type="EMBL" id="PGH15008.1"/>
    </source>
</evidence>
<evidence type="ECO:0000256" key="3">
    <source>
        <dbReference type="ARBA" id="ARBA00019618"/>
    </source>
</evidence>
<comment type="subcellular location">
    <subcellularLocation>
        <location evidence="1 11">Nucleus</location>
    </subcellularLocation>
</comment>
<feature type="compositionally biased region" description="Basic and acidic residues" evidence="12">
    <location>
        <begin position="416"/>
        <end position="431"/>
    </location>
</feature>
<evidence type="ECO:0000313" key="17">
    <source>
        <dbReference type="Proteomes" id="UP000223968"/>
    </source>
</evidence>
<dbReference type="GO" id="GO:0045944">
    <property type="term" value="P:positive regulation of transcription by RNA polymerase II"/>
    <property type="evidence" value="ECO:0007669"/>
    <property type="project" value="TreeGrafter"/>
</dbReference>
<keyword evidence="6 11" id="KW-0010">Activator</keyword>
<feature type="compositionally biased region" description="Polar residues" evidence="12">
    <location>
        <begin position="771"/>
        <end position="781"/>
    </location>
</feature>
<evidence type="ECO:0000259" key="13">
    <source>
        <dbReference type="Pfam" id="PF06333"/>
    </source>
</evidence>
<comment type="subunit">
    <text evidence="11">Component of the SRB8-11 complex, which itself associates with the Mediator complex.</text>
</comment>
<comment type="caution">
    <text evidence="16">The sequence shown here is derived from an EMBL/GenBank/DDBJ whole genome shotgun (WGS) entry which is preliminary data.</text>
</comment>
<dbReference type="InterPro" id="IPR009401">
    <property type="entry name" value="Med13_C"/>
</dbReference>
<evidence type="ECO:0000256" key="5">
    <source>
        <dbReference type="ARBA" id="ARBA00023015"/>
    </source>
</evidence>
<feature type="region of interest" description="Disordered" evidence="12">
    <location>
        <begin position="413"/>
        <end position="448"/>
    </location>
</feature>
<evidence type="ECO:0000256" key="11">
    <source>
        <dbReference type="RuleBase" id="RU364134"/>
    </source>
</evidence>
<name>A0A2B7Y2H2_9EURO</name>
<dbReference type="PANTHER" id="PTHR48249">
    <property type="entry name" value="MEDIATOR OF RNA POLYMERASE II TRANSCRIPTION SUBUNIT 13"/>
    <property type="match status" value="1"/>
</dbReference>
<keyword evidence="5 11" id="KW-0805">Transcription regulation</keyword>
<feature type="domain" description="MID" evidence="15">
    <location>
        <begin position="1015"/>
        <end position="1180"/>
    </location>
</feature>
<dbReference type="STRING" id="1447875.A0A2B7Y2H2"/>